<evidence type="ECO:0000313" key="2">
    <source>
        <dbReference type="EMBL" id="PXW51332.1"/>
    </source>
</evidence>
<organism evidence="2 3">
    <name type="scientific">Chelatococcus asaccharovorans</name>
    <dbReference type="NCBI Taxonomy" id="28210"/>
    <lineage>
        <taxon>Bacteria</taxon>
        <taxon>Pseudomonadati</taxon>
        <taxon>Pseudomonadota</taxon>
        <taxon>Alphaproteobacteria</taxon>
        <taxon>Hyphomicrobiales</taxon>
        <taxon>Chelatococcaceae</taxon>
        <taxon>Chelatococcus</taxon>
    </lineage>
</organism>
<dbReference type="Pfam" id="PF10003">
    <property type="entry name" value="DUF2244"/>
    <property type="match status" value="1"/>
</dbReference>
<protein>
    <submittedName>
        <fullName evidence="2">Putative membrane protein</fullName>
    </submittedName>
</protein>
<name>A0A2V3TSL7_9HYPH</name>
<dbReference type="AlphaFoldDB" id="A0A2V3TSL7"/>
<keyword evidence="1" id="KW-1133">Transmembrane helix</keyword>
<evidence type="ECO:0000256" key="1">
    <source>
        <dbReference type="SAM" id="Phobius"/>
    </source>
</evidence>
<dbReference type="OrthoDB" id="9808190at2"/>
<dbReference type="EMBL" id="QJJK01000020">
    <property type="protein sequence ID" value="PXW51332.1"/>
    <property type="molecule type" value="Genomic_DNA"/>
</dbReference>
<accession>A0A2V3TSL7</accession>
<dbReference type="Proteomes" id="UP000248021">
    <property type="component" value="Unassembled WGS sequence"/>
</dbReference>
<proteinExistence type="predicted"/>
<keyword evidence="1" id="KW-0472">Membrane</keyword>
<keyword evidence="3" id="KW-1185">Reference proteome</keyword>
<gene>
    <name evidence="2" type="ORF">C7450_12014</name>
</gene>
<sequence length="175" mass="19392">MIAEPPFPTDREPAPVAGVDYEKPVFSAVITPHRSLGPNGFRLLIALLCAASIVSSLPFVIMGAWPVAGFFGLDLIALYIAFRVSFARAAAFEEIILSPIELLLRKVSHRGRHDEWRFNPLWTRLERDVHAEFGVQKLALVSRGQRVTVAHELPPEERAKFGDALGRALADIKRG</sequence>
<dbReference type="InterPro" id="IPR016990">
    <property type="entry name" value="UCP032162_TM"/>
</dbReference>
<reference evidence="2 3" key="1">
    <citation type="submission" date="2018-05" db="EMBL/GenBank/DDBJ databases">
        <title>Genomic Encyclopedia of Type Strains, Phase IV (KMG-IV): sequencing the most valuable type-strain genomes for metagenomic binning, comparative biology and taxonomic classification.</title>
        <authorList>
            <person name="Goeker M."/>
        </authorList>
    </citation>
    <scope>NUCLEOTIDE SEQUENCE [LARGE SCALE GENOMIC DNA]</scope>
    <source>
        <strain evidence="2 3">DSM 6462</strain>
    </source>
</reference>
<keyword evidence="1" id="KW-0812">Transmembrane</keyword>
<comment type="caution">
    <text evidence="2">The sequence shown here is derived from an EMBL/GenBank/DDBJ whole genome shotgun (WGS) entry which is preliminary data.</text>
</comment>
<feature type="transmembrane region" description="Helical" evidence="1">
    <location>
        <begin position="67"/>
        <end position="86"/>
    </location>
</feature>
<evidence type="ECO:0000313" key="3">
    <source>
        <dbReference type="Proteomes" id="UP000248021"/>
    </source>
</evidence>
<dbReference type="RefSeq" id="WP_110378356.1">
    <property type="nucleotide sequence ID" value="NZ_CAKNFM010000006.1"/>
</dbReference>
<dbReference type="InterPro" id="IPR019253">
    <property type="entry name" value="DUF2244_TM"/>
</dbReference>
<dbReference type="PIRSF" id="PIRSF032162">
    <property type="entry name" value="UCP032162_imp"/>
    <property type="match status" value="1"/>
</dbReference>